<evidence type="ECO:0000256" key="1">
    <source>
        <dbReference type="SAM" id="MobiDB-lite"/>
    </source>
</evidence>
<evidence type="ECO:0000313" key="3">
    <source>
        <dbReference type="Proteomes" id="UP000199400"/>
    </source>
</evidence>
<organism evidence="2 3">
    <name type="scientific">Nannocystis exedens</name>
    <dbReference type="NCBI Taxonomy" id="54"/>
    <lineage>
        <taxon>Bacteria</taxon>
        <taxon>Pseudomonadati</taxon>
        <taxon>Myxococcota</taxon>
        <taxon>Polyangia</taxon>
        <taxon>Nannocystales</taxon>
        <taxon>Nannocystaceae</taxon>
        <taxon>Nannocystis</taxon>
    </lineage>
</organism>
<dbReference type="STRING" id="54.SAMN02745121_03990"/>
<proteinExistence type="predicted"/>
<name>A0A1I1ZVS1_9BACT</name>
<accession>A0A1I1ZVS1</accession>
<gene>
    <name evidence="2" type="ORF">SAMN02745121_03990</name>
</gene>
<feature type="region of interest" description="Disordered" evidence="1">
    <location>
        <begin position="38"/>
        <end position="110"/>
    </location>
</feature>
<feature type="compositionally biased region" description="Low complexity" evidence="1">
    <location>
        <begin position="45"/>
        <end position="99"/>
    </location>
</feature>
<reference evidence="3" key="1">
    <citation type="submission" date="2016-10" db="EMBL/GenBank/DDBJ databases">
        <authorList>
            <person name="Varghese N."/>
            <person name="Submissions S."/>
        </authorList>
    </citation>
    <scope>NUCLEOTIDE SEQUENCE [LARGE SCALE GENOMIC DNA]</scope>
    <source>
        <strain evidence="3">ATCC 25963</strain>
    </source>
</reference>
<dbReference type="Proteomes" id="UP000199400">
    <property type="component" value="Unassembled WGS sequence"/>
</dbReference>
<dbReference type="AlphaFoldDB" id="A0A1I1ZVS1"/>
<sequence length="282" mass="29539">MDLCLAFVRPRRYSLRVRPRVARLSVLVLCGCLRPNPGYDGPNGSGTADATTTTGTTTTTTGGTTTTGVPTSGPGPTTEDIGSTLALTSTSTSGSSTAAEQTTDPPGPVTLRPYDPIHCVDGPFCMSSGDPVSAKIEAVECFTAPAPPPLQLTRVGFQIRFAVGEPAATLDVLPYDPGNHAPVLAVLDTRELGPIADDMAYRSFDLDPPVLLDIQDFCLRITGGGPSSTLVLNTDHEGMAPGDGLVAIDDPGDFCDTPLTNLREWYDEPFAHFCLDVDLGSP</sequence>
<keyword evidence="3" id="KW-1185">Reference proteome</keyword>
<protein>
    <submittedName>
        <fullName evidence="2">Uncharacterized protein</fullName>
    </submittedName>
</protein>
<dbReference type="EMBL" id="FOMX01000012">
    <property type="protein sequence ID" value="SFE35726.1"/>
    <property type="molecule type" value="Genomic_DNA"/>
</dbReference>
<evidence type="ECO:0000313" key="2">
    <source>
        <dbReference type="EMBL" id="SFE35726.1"/>
    </source>
</evidence>